<gene>
    <name evidence="3" type="ORF">P8625_05055</name>
</gene>
<dbReference type="EMBL" id="CP122539">
    <property type="protein sequence ID" value="WGH76530.1"/>
    <property type="molecule type" value="Genomic_DNA"/>
</dbReference>
<evidence type="ECO:0000256" key="1">
    <source>
        <dbReference type="ARBA" id="ARBA00022729"/>
    </source>
</evidence>
<feature type="domain" description="Secretion system C-terminal sorting" evidence="2">
    <location>
        <begin position="31"/>
        <end position="105"/>
    </location>
</feature>
<dbReference type="Pfam" id="PF18962">
    <property type="entry name" value="Por_Secre_tail"/>
    <property type="match status" value="1"/>
</dbReference>
<accession>A0ABY8L8G1</accession>
<reference evidence="3 4" key="1">
    <citation type="submission" date="2023-04" db="EMBL/GenBank/DDBJ databases">
        <title>Tenacibaculum tangerinum sp. nov., isolated from sea tidal flat of South Korea.</title>
        <authorList>
            <person name="Lee S.H."/>
            <person name="Kim J.-J."/>
        </authorList>
    </citation>
    <scope>NUCLEOTIDE SEQUENCE [LARGE SCALE GENOMIC DNA]</scope>
    <source>
        <strain evidence="3 4">GRR-S3-23</strain>
    </source>
</reference>
<dbReference type="NCBIfam" id="TIGR04183">
    <property type="entry name" value="Por_Secre_tail"/>
    <property type="match status" value="1"/>
</dbReference>
<keyword evidence="4" id="KW-1185">Reference proteome</keyword>
<evidence type="ECO:0000259" key="2">
    <source>
        <dbReference type="Pfam" id="PF18962"/>
    </source>
</evidence>
<keyword evidence="1" id="KW-0732">Signal</keyword>
<dbReference type="InterPro" id="IPR026444">
    <property type="entry name" value="Secre_tail"/>
</dbReference>
<evidence type="ECO:0000313" key="3">
    <source>
        <dbReference type="EMBL" id="WGH76530.1"/>
    </source>
</evidence>
<organism evidence="3 4">
    <name type="scientific">Tenacibaculum tangerinum</name>
    <dbReference type="NCBI Taxonomy" id="3038772"/>
    <lineage>
        <taxon>Bacteria</taxon>
        <taxon>Pseudomonadati</taxon>
        <taxon>Bacteroidota</taxon>
        <taxon>Flavobacteriia</taxon>
        <taxon>Flavobacteriales</taxon>
        <taxon>Flavobacteriaceae</taxon>
        <taxon>Tenacibaculum</taxon>
    </lineage>
</organism>
<proteinExistence type="predicted"/>
<sequence length="106" mass="12096">MIKKLLFIAFFLVISVGFSQEKSIEKLSASPNPFTNSTTIYFNAKHNQTVLLTVRNVLGKTVFSKEIKVISGRNSFPFQRNDLKSGMYIYAVQSNKEIISKRFVIK</sequence>
<dbReference type="Proteomes" id="UP001232001">
    <property type="component" value="Chromosome"/>
</dbReference>
<protein>
    <submittedName>
        <fullName evidence="3">T9SS type A sorting domain-containing protein</fullName>
    </submittedName>
</protein>
<dbReference type="RefSeq" id="WP_279652394.1">
    <property type="nucleotide sequence ID" value="NZ_CP122539.1"/>
</dbReference>
<evidence type="ECO:0000313" key="4">
    <source>
        <dbReference type="Proteomes" id="UP001232001"/>
    </source>
</evidence>
<name>A0ABY8L8G1_9FLAO</name>